<dbReference type="CDD" id="cd12087">
    <property type="entry name" value="TM_EGFR-like"/>
    <property type="match status" value="1"/>
</dbReference>
<keyword evidence="2" id="KW-0732">Signal</keyword>
<accession>A0A6A6EEG8</accession>
<dbReference type="AlphaFoldDB" id="A0A6A6EEG8"/>
<evidence type="ECO:0008006" key="5">
    <source>
        <dbReference type="Google" id="ProtNLM"/>
    </source>
</evidence>
<evidence type="ECO:0000313" key="4">
    <source>
        <dbReference type="Proteomes" id="UP000800200"/>
    </source>
</evidence>
<dbReference type="EMBL" id="ML994624">
    <property type="protein sequence ID" value="KAF2188276.1"/>
    <property type="molecule type" value="Genomic_DNA"/>
</dbReference>
<name>A0A6A6EEG8_9PEZI</name>
<feature type="signal peptide" evidence="2">
    <location>
        <begin position="1"/>
        <end position="26"/>
    </location>
</feature>
<gene>
    <name evidence="3" type="ORF">K469DRAFT_748605</name>
</gene>
<feature type="transmembrane region" description="Helical" evidence="1">
    <location>
        <begin position="221"/>
        <end position="246"/>
    </location>
</feature>
<evidence type="ECO:0000256" key="1">
    <source>
        <dbReference type="SAM" id="Phobius"/>
    </source>
</evidence>
<keyword evidence="1" id="KW-0812">Transmembrane</keyword>
<feature type="chain" id="PRO_5025457093" description="Mid2 domain-containing protein" evidence="2">
    <location>
        <begin position="27"/>
        <end position="305"/>
    </location>
</feature>
<reference evidence="3" key="1">
    <citation type="journal article" date="2020" name="Stud. Mycol.">
        <title>101 Dothideomycetes genomes: a test case for predicting lifestyles and emergence of pathogens.</title>
        <authorList>
            <person name="Haridas S."/>
            <person name="Albert R."/>
            <person name="Binder M."/>
            <person name="Bloem J."/>
            <person name="Labutti K."/>
            <person name="Salamov A."/>
            <person name="Andreopoulos B."/>
            <person name="Baker S."/>
            <person name="Barry K."/>
            <person name="Bills G."/>
            <person name="Bluhm B."/>
            <person name="Cannon C."/>
            <person name="Castanera R."/>
            <person name="Culley D."/>
            <person name="Daum C."/>
            <person name="Ezra D."/>
            <person name="Gonzalez J."/>
            <person name="Henrissat B."/>
            <person name="Kuo A."/>
            <person name="Liang C."/>
            <person name="Lipzen A."/>
            <person name="Lutzoni F."/>
            <person name="Magnuson J."/>
            <person name="Mondo S."/>
            <person name="Nolan M."/>
            <person name="Ohm R."/>
            <person name="Pangilinan J."/>
            <person name="Park H.-J."/>
            <person name="Ramirez L."/>
            <person name="Alfaro M."/>
            <person name="Sun H."/>
            <person name="Tritt A."/>
            <person name="Yoshinaga Y."/>
            <person name="Zwiers L.-H."/>
            <person name="Turgeon B."/>
            <person name="Goodwin S."/>
            <person name="Spatafora J."/>
            <person name="Crous P."/>
            <person name="Grigoriev I."/>
        </authorList>
    </citation>
    <scope>NUCLEOTIDE SEQUENCE</scope>
    <source>
        <strain evidence="3">CBS 207.26</strain>
    </source>
</reference>
<keyword evidence="4" id="KW-1185">Reference proteome</keyword>
<proteinExistence type="predicted"/>
<dbReference type="Proteomes" id="UP000800200">
    <property type="component" value="Unassembled WGS sequence"/>
</dbReference>
<dbReference type="OrthoDB" id="5215637at2759"/>
<protein>
    <recommendedName>
        <fullName evidence="5">Mid2 domain-containing protein</fullName>
    </recommendedName>
</protein>
<keyword evidence="1" id="KW-0472">Membrane</keyword>
<sequence>MTPFSFSQHFPLAFLLTVLTIYPVRAFEQTCYSLDGTKLDSTFGPCKPGARHSGCCAIHRPAGSVDVCLDNGLCMATNDIYMGTIWQDGCTDPTGKDPACPQMCPDARGDFDGLNKVRAWNIQMCDFGKYCCRAVGDYSNCCDNSTAPKIETKFIGAFQFPTSTAGVSAAAATVGTVDSVPLSTVEPTSAFATAVSTGIPFEQSATPKSTPEEMCQKDKSAAVGGAVGGTMGAIILGLLGAMFWLMRREKRQRKLKDHYETHYKQTWAYRQTVMVESDSREVAAEMNLTSPYERVELAHNYKYGS</sequence>
<keyword evidence="1" id="KW-1133">Transmembrane helix</keyword>
<evidence type="ECO:0000256" key="2">
    <source>
        <dbReference type="SAM" id="SignalP"/>
    </source>
</evidence>
<evidence type="ECO:0000313" key="3">
    <source>
        <dbReference type="EMBL" id="KAF2188276.1"/>
    </source>
</evidence>
<organism evidence="3 4">
    <name type="scientific">Zopfia rhizophila CBS 207.26</name>
    <dbReference type="NCBI Taxonomy" id="1314779"/>
    <lineage>
        <taxon>Eukaryota</taxon>
        <taxon>Fungi</taxon>
        <taxon>Dikarya</taxon>
        <taxon>Ascomycota</taxon>
        <taxon>Pezizomycotina</taxon>
        <taxon>Dothideomycetes</taxon>
        <taxon>Dothideomycetes incertae sedis</taxon>
        <taxon>Zopfiaceae</taxon>
        <taxon>Zopfia</taxon>
    </lineage>
</organism>